<reference evidence="3" key="1">
    <citation type="journal article" date="2019" name="Int. J. Syst. Evol. Microbiol.">
        <title>The Global Catalogue of Microorganisms (GCM) 10K type strain sequencing project: providing services to taxonomists for standard genome sequencing and annotation.</title>
        <authorList>
            <consortium name="The Broad Institute Genomics Platform"/>
            <consortium name="The Broad Institute Genome Sequencing Center for Infectious Disease"/>
            <person name="Wu L."/>
            <person name="Ma J."/>
        </authorList>
    </citation>
    <scope>NUCLEOTIDE SEQUENCE [LARGE SCALE GENOMIC DNA]</scope>
    <source>
        <strain evidence="3">JCM 17839</strain>
    </source>
</reference>
<keyword evidence="3" id="KW-1185">Reference proteome</keyword>
<comment type="caution">
    <text evidence="2">The sequence shown here is derived from an EMBL/GenBank/DDBJ whole genome shotgun (WGS) entry which is preliminary data.</text>
</comment>
<evidence type="ECO:0000313" key="3">
    <source>
        <dbReference type="Proteomes" id="UP001500731"/>
    </source>
</evidence>
<name>A0ABP8P0L2_9MICO</name>
<evidence type="ECO:0000256" key="1">
    <source>
        <dbReference type="SAM" id="MobiDB-lite"/>
    </source>
</evidence>
<proteinExistence type="predicted"/>
<feature type="compositionally biased region" description="Polar residues" evidence="1">
    <location>
        <begin position="18"/>
        <end position="32"/>
    </location>
</feature>
<feature type="region of interest" description="Disordered" evidence="1">
    <location>
        <begin position="68"/>
        <end position="91"/>
    </location>
</feature>
<dbReference type="Proteomes" id="UP001500731">
    <property type="component" value="Unassembled WGS sequence"/>
</dbReference>
<dbReference type="EMBL" id="BAABGP010000003">
    <property type="protein sequence ID" value="GAA4477467.1"/>
    <property type="molecule type" value="Genomic_DNA"/>
</dbReference>
<evidence type="ECO:0000313" key="2">
    <source>
        <dbReference type="EMBL" id="GAA4477467.1"/>
    </source>
</evidence>
<feature type="region of interest" description="Disordered" evidence="1">
    <location>
        <begin position="1"/>
        <end position="41"/>
    </location>
</feature>
<protein>
    <submittedName>
        <fullName evidence="2">Uncharacterized protein</fullName>
    </submittedName>
</protein>
<accession>A0ABP8P0L2</accession>
<organism evidence="2 3">
    <name type="scientific">Microbacterium panaciterrae</name>
    <dbReference type="NCBI Taxonomy" id="985759"/>
    <lineage>
        <taxon>Bacteria</taxon>
        <taxon>Bacillati</taxon>
        <taxon>Actinomycetota</taxon>
        <taxon>Actinomycetes</taxon>
        <taxon>Micrococcales</taxon>
        <taxon>Microbacteriaceae</taxon>
        <taxon>Microbacterium</taxon>
    </lineage>
</organism>
<gene>
    <name evidence="2" type="ORF">GCM10023171_00120</name>
</gene>
<sequence>MVLIRFPARSTGPVAASNPVTDTTPSRNTAPSAGNRGGKQVARGQLGALVHSVAGGHIPPGGARIHPQGASQQFGHIPTPRRRRHPFDGQPTIPIRHLPGDGGEHRIHPALHLPQHLQQADQFRGCGVLELSAHLHRPAHPRKQLLQLLEGVCRGRGHTPI</sequence>